<dbReference type="AlphaFoldDB" id="A0A9X3EQP9"/>
<dbReference type="PANTHER" id="PTHR36166">
    <property type="entry name" value="CHROMOSOME 9, WHOLE GENOME SHOTGUN SEQUENCE"/>
    <property type="match status" value="1"/>
</dbReference>
<keyword evidence="2" id="KW-1185">Reference proteome</keyword>
<dbReference type="Proteomes" id="UP001150924">
    <property type="component" value="Unassembled WGS sequence"/>
</dbReference>
<organism evidence="1 2">
    <name type="scientific">Nannocystis pusilla</name>
    <dbReference type="NCBI Taxonomy" id="889268"/>
    <lineage>
        <taxon>Bacteria</taxon>
        <taxon>Pseudomonadati</taxon>
        <taxon>Myxococcota</taxon>
        <taxon>Polyangia</taxon>
        <taxon>Nannocystales</taxon>
        <taxon>Nannocystaceae</taxon>
        <taxon>Nannocystis</taxon>
    </lineage>
</organism>
<reference evidence="1" key="1">
    <citation type="submission" date="2022-11" db="EMBL/GenBank/DDBJ databases">
        <title>Minimal conservation of predation-associated metabolite biosynthetic gene clusters underscores biosynthetic potential of Myxococcota including descriptions for ten novel species: Archangium lansinium sp. nov., Myxococcus landrumus sp. nov., Nannocystis bai.</title>
        <authorList>
            <person name="Ahearne A."/>
            <person name="Stevens C."/>
            <person name="Phillips K."/>
        </authorList>
    </citation>
    <scope>NUCLEOTIDE SEQUENCE</scope>
    <source>
        <strain evidence="1">Na p29</strain>
    </source>
</reference>
<dbReference type="SUPFAM" id="SSF55961">
    <property type="entry name" value="Bet v1-like"/>
    <property type="match status" value="1"/>
</dbReference>
<dbReference type="InterPro" id="IPR019587">
    <property type="entry name" value="Polyketide_cyclase/dehydratase"/>
</dbReference>
<proteinExistence type="predicted"/>
<dbReference type="EMBL" id="JAPNKE010000002">
    <property type="protein sequence ID" value="MCY1008285.1"/>
    <property type="molecule type" value="Genomic_DNA"/>
</dbReference>
<protein>
    <submittedName>
        <fullName evidence="1">SRPBCC domain-containing protein</fullName>
    </submittedName>
</protein>
<comment type="caution">
    <text evidence="1">The sequence shown here is derived from an EMBL/GenBank/DDBJ whole genome shotgun (WGS) entry which is preliminary data.</text>
</comment>
<dbReference type="InterPro" id="IPR023393">
    <property type="entry name" value="START-like_dom_sf"/>
</dbReference>
<evidence type="ECO:0000313" key="2">
    <source>
        <dbReference type="Proteomes" id="UP001150924"/>
    </source>
</evidence>
<gene>
    <name evidence="1" type="ORF">OV079_22525</name>
</gene>
<evidence type="ECO:0000313" key="1">
    <source>
        <dbReference type="EMBL" id="MCY1008285.1"/>
    </source>
</evidence>
<dbReference type="RefSeq" id="WP_267770921.1">
    <property type="nucleotide sequence ID" value="NZ_JAPNKE010000002.1"/>
</dbReference>
<name>A0A9X3EQP9_9BACT</name>
<dbReference type="Gene3D" id="3.30.530.20">
    <property type="match status" value="1"/>
</dbReference>
<dbReference type="CDD" id="cd07822">
    <property type="entry name" value="SRPBCC_4"/>
    <property type="match status" value="1"/>
</dbReference>
<dbReference type="Pfam" id="PF10604">
    <property type="entry name" value="Polyketide_cyc2"/>
    <property type="match status" value="1"/>
</dbReference>
<accession>A0A9X3EQP9</accession>
<dbReference type="PANTHER" id="PTHR36166:SF1">
    <property type="entry name" value="SRPBCC DOMAIN-CONTAINING PROTEIN"/>
    <property type="match status" value="1"/>
</dbReference>
<sequence length="159" mass="17351">MPRPFAEASIDIDAPPAHVWAVMLDLARYHEWNPFIVAIDHAGAPALGGALRLHVRWNDGTGASSGEEITELVAPEGERAGRLAYRFTGPLPAFGLVRATRVQQVAPLPGERCRYFTREEFTGLLTRFLPLAKVQDGFDRHARALKARAEALAAAQGGR</sequence>